<dbReference type="InterPro" id="IPR019613">
    <property type="entry name" value="DUF4198"/>
</dbReference>
<dbReference type="EMBL" id="JACTAG010000001">
    <property type="protein sequence ID" value="MBD3662593.1"/>
    <property type="molecule type" value="Genomic_DNA"/>
</dbReference>
<dbReference type="RefSeq" id="WP_191073615.1">
    <property type="nucleotide sequence ID" value="NZ_JACTAG010000001.1"/>
</dbReference>
<gene>
    <name evidence="2" type="ORF">H9Q16_01515</name>
</gene>
<evidence type="ECO:0000313" key="2">
    <source>
        <dbReference type="EMBL" id="MBD3662593.1"/>
    </source>
</evidence>
<protein>
    <submittedName>
        <fullName evidence="2">DUF4198 domain-containing protein</fullName>
    </submittedName>
</protein>
<accession>A0A927D1E7</accession>
<organism evidence="2 3">
    <name type="scientific">Sulfitobacter aestuariivivens</name>
    <dbReference type="NCBI Taxonomy" id="2766981"/>
    <lineage>
        <taxon>Bacteria</taxon>
        <taxon>Pseudomonadati</taxon>
        <taxon>Pseudomonadota</taxon>
        <taxon>Alphaproteobacteria</taxon>
        <taxon>Rhodobacterales</taxon>
        <taxon>Roseobacteraceae</taxon>
        <taxon>Sulfitobacter</taxon>
    </lineage>
</organism>
<evidence type="ECO:0000256" key="1">
    <source>
        <dbReference type="SAM" id="SignalP"/>
    </source>
</evidence>
<feature type="signal peptide" evidence="1">
    <location>
        <begin position="1"/>
        <end position="25"/>
    </location>
</feature>
<dbReference type="Proteomes" id="UP000635142">
    <property type="component" value="Unassembled WGS sequence"/>
</dbReference>
<reference evidence="2" key="1">
    <citation type="submission" date="2020-08" db="EMBL/GenBank/DDBJ databases">
        <title>Sulfitobacter aestuariivivens sp. nov., isolated from a tidal flat.</title>
        <authorList>
            <person name="Park S."/>
            <person name="Yoon J.-H."/>
        </authorList>
    </citation>
    <scope>NUCLEOTIDE SEQUENCE</scope>
    <source>
        <strain evidence="2">TSTF-M16</strain>
    </source>
</reference>
<comment type="caution">
    <text evidence="2">The sequence shown here is derived from an EMBL/GenBank/DDBJ whole genome shotgun (WGS) entry which is preliminary data.</text>
</comment>
<keyword evidence="1" id="KW-0732">Signal</keyword>
<sequence>MKTGPKATLALAAILTFAFVQSPQAHEFWIDVGADIVEIGDTLSAHLRVGQDLSGSSIPYLDSTMKSMKLHAPGGTQAIEARLGDRPAIADLPIVDEGLHILTVETNPSYIEFDTMYEFEDYLDYEGLGHIVEAHGERALPDTDIAEAYIRNARALIQIGAPTAHESDRRTGLPFEIRVDGSPFDPDVTELSVVLEWRGEPLADAQIAMFHAPIGANAPQDTVRTLARTGEHGRGRFRIAAAGDYMFNAVYMAPVEGPGSVVWESHWASLTFVRNEPQK</sequence>
<name>A0A927D1E7_9RHOB</name>
<feature type="chain" id="PRO_5037105326" evidence="1">
    <location>
        <begin position="26"/>
        <end position="279"/>
    </location>
</feature>
<proteinExistence type="predicted"/>
<dbReference type="AlphaFoldDB" id="A0A927D1E7"/>
<dbReference type="Pfam" id="PF10670">
    <property type="entry name" value="DUF4198"/>
    <property type="match status" value="1"/>
</dbReference>
<evidence type="ECO:0000313" key="3">
    <source>
        <dbReference type="Proteomes" id="UP000635142"/>
    </source>
</evidence>
<keyword evidence="3" id="KW-1185">Reference proteome</keyword>